<sequence>MKWLVLINLLIAVITVKAGWLPFWVDEEVEVELSNEFDWWENGVFYQIYPRSFKDDNNDGTGDIKGIISKLEHLKDLGVTGTWLSPIFKSPMVDGGYDISDYTDVNEIYGTKEDLKALFDKAKELGLKIILDFVPNHSSDQHEWFQKSVNNVSEYANYYTWRECELVNATTGERRLVNNWIAVFNTPMWTYNAQRNMCYHHQFTPEQPDMNYRHPDKVIQKEMFNILDYWMDQGADGFRVDAINHLFESASFTNQPLLSPDLDPTLYSSYNPLYTRDLPESYQFIYDVREHMDEYSRNHGNVTRILMTEAYASVKQQTSWYGSYARPGSHVPFNFVFIADITAESNATHYKGLVDEWMENTPSFAMGQANWVLGNHDRPRLRSRFGEERFESMAVMYMMLPGLAIVYYGEEIGMIDNYNITWEQTDDPQACQSNSSVYMQFSRDPVRTPMQWDDSQFTGFCENCEPWLPIHANYSQINVKNQINDEKSTLSLYKNLIALRKEKEVLKKGGITTQTLAGDEVFAFKRTMNNEPTIAVFLNLASTEKTVSLRDLLHADDITSKTKATVLIANNKASLSKGDFFSDINSITLGGYDAVVFEISSATRIAKGAAFTITIFWIIVKIFV</sequence>
<feature type="domain" description="Glycosyl hydrolase family 13 catalytic" evidence="5">
    <location>
        <begin position="47"/>
        <end position="447"/>
    </location>
</feature>
<dbReference type="Pfam" id="PF00128">
    <property type="entry name" value="Alpha-amylase"/>
    <property type="match status" value="1"/>
</dbReference>
<evidence type="ECO:0000256" key="3">
    <source>
        <dbReference type="ARBA" id="ARBA00022729"/>
    </source>
</evidence>
<evidence type="ECO:0000313" key="6">
    <source>
        <dbReference type="EMBL" id="KAG5676145.1"/>
    </source>
</evidence>
<comment type="caution">
    <text evidence="6">The sequence shown here is derived from an EMBL/GenBank/DDBJ whole genome shotgun (WGS) entry which is preliminary data.</text>
</comment>
<dbReference type="OrthoDB" id="1740265at2759"/>
<dbReference type="Proteomes" id="UP001107558">
    <property type="component" value="Chromosome 2"/>
</dbReference>
<dbReference type="InterPro" id="IPR006047">
    <property type="entry name" value="GH13_cat_dom"/>
</dbReference>
<dbReference type="CDD" id="cd11328">
    <property type="entry name" value="AmyAc_maltase"/>
    <property type="match status" value="1"/>
</dbReference>
<evidence type="ECO:0000256" key="4">
    <source>
        <dbReference type="SAM" id="SignalP"/>
    </source>
</evidence>
<protein>
    <recommendedName>
        <fullName evidence="2">alpha-glucosidase</fullName>
        <ecNumber evidence="2">3.2.1.20</ecNumber>
    </recommendedName>
</protein>
<dbReference type="EMBL" id="JADBJN010000002">
    <property type="protein sequence ID" value="KAG5676145.1"/>
    <property type="molecule type" value="Genomic_DNA"/>
</dbReference>
<dbReference type="Gene3D" id="3.20.20.80">
    <property type="entry name" value="Glycosidases"/>
    <property type="match status" value="1"/>
</dbReference>
<dbReference type="GO" id="GO:0004558">
    <property type="term" value="F:alpha-1,4-glucosidase activity"/>
    <property type="evidence" value="ECO:0007669"/>
    <property type="project" value="UniProtKB-EC"/>
</dbReference>
<evidence type="ECO:0000259" key="5">
    <source>
        <dbReference type="SMART" id="SM00642"/>
    </source>
</evidence>
<dbReference type="GO" id="GO:0005975">
    <property type="term" value="P:carbohydrate metabolic process"/>
    <property type="evidence" value="ECO:0007669"/>
    <property type="project" value="InterPro"/>
</dbReference>
<reference evidence="6" key="1">
    <citation type="submission" date="2021-03" db="EMBL/GenBank/DDBJ databases">
        <title>Chromosome level genome of the anhydrobiotic midge Polypedilum vanderplanki.</title>
        <authorList>
            <person name="Yoshida Y."/>
            <person name="Kikawada T."/>
            <person name="Gusev O."/>
        </authorList>
    </citation>
    <scope>NUCLEOTIDE SEQUENCE</scope>
    <source>
        <strain evidence="6">NIAS01</strain>
        <tissue evidence="6">Whole body or cell culture</tissue>
    </source>
</reference>
<dbReference type="Gene3D" id="2.60.40.1180">
    <property type="entry name" value="Golgi alpha-mannosidase II"/>
    <property type="match status" value="1"/>
</dbReference>
<feature type="signal peptide" evidence="4">
    <location>
        <begin position="1"/>
        <end position="18"/>
    </location>
</feature>
<dbReference type="EC" id="3.2.1.20" evidence="2"/>
<feature type="chain" id="PRO_5039954621" description="alpha-glucosidase" evidence="4">
    <location>
        <begin position="19"/>
        <end position="624"/>
    </location>
</feature>
<dbReference type="SMART" id="SM00642">
    <property type="entry name" value="Aamy"/>
    <property type="match status" value="1"/>
</dbReference>
<dbReference type="InterPro" id="IPR017853">
    <property type="entry name" value="GH"/>
</dbReference>
<organism evidence="6 7">
    <name type="scientific">Polypedilum vanderplanki</name>
    <name type="common">Sleeping chironomid midge</name>
    <dbReference type="NCBI Taxonomy" id="319348"/>
    <lineage>
        <taxon>Eukaryota</taxon>
        <taxon>Metazoa</taxon>
        <taxon>Ecdysozoa</taxon>
        <taxon>Arthropoda</taxon>
        <taxon>Hexapoda</taxon>
        <taxon>Insecta</taxon>
        <taxon>Pterygota</taxon>
        <taxon>Neoptera</taxon>
        <taxon>Endopterygota</taxon>
        <taxon>Diptera</taxon>
        <taxon>Nematocera</taxon>
        <taxon>Chironomoidea</taxon>
        <taxon>Chironomidae</taxon>
        <taxon>Chironominae</taxon>
        <taxon>Polypedilum</taxon>
        <taxon>Polypedilum</taxon>
    </lineage>
</organism>
<dbReference type="InterPro" id="IPR013780">
    <property type="entry name" value="Glyco_hydro_b"/>
</dbReference>
<dbReference type="InterPro" id="IPR045857">
    <property type="entry name" value="O16G_dom_2"/>
</dbReference>
<dbReference type="PANTHER" id="PTHR10357:SF179">
    <property type="entry name" value="NEUTRAL AND BASIC AMINO ACID TRANSPORT PROTEIN RBAT"/>
    <property type="match status" value="1"/>
</dbReference>
<dbReference type="AlphaFoldDB" id="A0A9J6C1S0"/>
<evidence type="ECO:0000256" key="2">
    <source>
        <dbReference type="ARBA" id="ARBA00012741"/>
    </source>
</evidence>
<keyword evidence="3 4" id="KW-0732">Signal</keyword>
<evidence type="ECO:0000256" key="1">
    <source>
        <dbReference type="ARBA" id="ARBA00001657"/>
    </source>
</evidence>
<name>A0A9J6C1S0_POLVA</name>
<keyword evidence="7" id="KW-1185">Reference proteome</keyword>
<dbReference type="Gene3D" id="3.90.400.10">
    <property type="entry name" value="Oligo-1,6-glucosidase, Domain 2"/>
    <property type="match status" value="1"/>
</dbReference>
<dbReference type="SUPFAM" id="SSF51445">
    <property type="entry name" value="(Trans)glycosidases"/>
    <property type="match status" value="1"/>
</dbReference>
<dbReference type="PANTHER" id="PTHR10357">
    <property type="entry name" value="ALPHA-AMYLASE FAMILY MEMBER"/>
    <property type="match status" value="1"/>
</dbReference>
<gene>
    <name evidence="6" type="ORF">PVAND_005995</name>
</gene>
<accession>A0A9J6C1S0</accession>
<proteinExistence type="predicted"/>
<comment type="catalytic activity">
    <reaction evidence="1">
        <text>Hydrolysis of terminal, non-reducing (1-&gt;4)-linked alpha-D-glucose residues with release of alpha-D-glucose.</text>
        <dbReference type="EC" id="3.2.1.20"/>
    </reaction>
</comment>
<evidence type="ECO:0000313" key="7">
    <source>
        <dbReference type="Proteomes" id="UP001107558"/>
    </source>
</evidence>